<dbReference type="GO" id="GO:0003955">
    <property type="term" value="F:NAD(P)H dehydrogenase (quinone) activity"/>
    <property type="evidence" value="ECO:0007669"/>
    <property type="project" value="UniProtKB-EC"/>
</dbReference>
<dbReference type="EMBL" id="JBDKWZ010000009">
    <property type="protein sequence ID" value="MEN7549575.1"/>
    <property type="molecule type" value="Genomic_DNA"/>
</dbReference>
<keyword evidence="3" id="KW-1185">Reference proteome</keyword>
<dbReference type="EC" id="1.6.5.2" evidence="2"/>
<keyword evidence="2" id="KW-0560">Oxidoreductase</keyword>
<dbReference type="Gene3D" id="3.90.25.10">
    <property type="entry name" value="UDP-galactose 4-epimerase, domain 1"/>
    <property type="match status" value="1"/>
</dbReference>
<sequence>MKKTILVIGATGNLSRDIVVEAASKGFNVKAATRHPEKYQAPAANVQAVKFEFETPETFDNALKDVDVVSLVALPLDATAPQKLRAFIEAVKAKGINRLAFTSAIGVNLNEEAPLRKVERLIYDAGIPYSILRPNFFMENFSRGFIAGMIQHTGGFALAAEDAKTSFISTKDIAKAVVQTLLDEKHKNKEFTLTGSSSIDHQQAAEILSKVSGKTIRYQAITEEQMIEGSVAAGLPQSEADYLGVLYSAVRAGYTENPTPDLEQITGEKGTSFEEFAKANAEVWK</sequence>
<dbReference type="Gene3D" id="3.40.50.720">
    <property type="entry name" value="NAD(P)-binding Rossmann-like Domain"/>
    <property type="match status" value="1"/>
</dbReference>
<proteinExistence type="predicted"/>
<reference evidence="2 3" key="1">
    <citation type="submission" date="2024-04" db="EMBL/GenBank/DDBJ databases">
        <title>Novel genus in family Flammeovirgaceae.</title>
        <authorList>
            <person name="Nguyen T.H."/>
            <person name="Vuong T.Q."/>
            <person name="Le H."/>
            <person name="Kim S.-G."/>
        </authorList>
    </citation>
    <scope>NUCLEOTIDE SEQUENCE [LARGE SCALE GENOMIC DNA]</scope>
    <source>
        <strain evidence="2 3">JCM 23209</strain>
    </source>
</reference>
<organism evidence="2 3">
    <name type="scientific">Rapidithrix thailandica</name>
    <dbReference type="NCBI Taxonomy" id="413964"/>
    <lineage>
        <taxon>Bacteria</taxon>
        <taxon>Pseudomonadati</taxon>
        <taxon>Bacteroidota</taxon>
        <taxon>Cytophagia</taxon>
        <taxon>Cytophagales</taxon>
        <taxon>Flammeovirgaceae</taxon>
        <taxon>Rapidithrix</taxon>
    </lineage>
</organism>
<dbReference type="CDD" id="cd05269">
    <property type="entry name" value="TMR_SDR_a"/>
    <property type="match status" value="1"/>
</dbReference>
<dbReference type="InterPro" id="IPR051604">
    <property type="entry name" value="Ergot_Alk_Oxidoreductase"/>
</dbReference>
<dbReference type="PANTHER" id="PTHR43162:SF1">
    <property type="entry name" value="PRESTALK A DIFFERENTIATION PROTEIN A"/>
    <property type="match status" value="1"/>
</dbReference>
<dbReference type="PANTHER" id="PTHR43162">
    <property type="match status" value="1"/>
</dbReference>
<gene>
    <name evidence="2" type="ORF">AAG747_16750</name>
</gene>
<dbReference type="Proteomes" id="UP001403385">
    <property type="component" value="Unassembled WGS sequence"/>
</dbReference>
<feature type="domain" description="NmrA-like" evidence="1">
    <location>
        <begin position="1"/>
        <end position="228"/>
    </location>
</feature>
<dbReference type="RefSeq" id="WP_346822354.1">
    <property type="nucleotide sequence ID" value="NZ_JBDKWZ010000009.1"/>
</dbReference>
<comment type="caution">
    <text evidence="2">The sequence shown here is derived from an EMBL/GenBank/DDBJ whole genome shotgun (WGS) entry which is preliminary data.</text>
</comment>
<dbReference type="InterPro" id="IPR036291">
    <property type="entry name" value="NAD(P)-bd_dom_sf"/>
</dbReference>
<evidence type="ECO:0000259" key="1">
    <source>
        <dbReference type="Pfam" id="PF05368"/>
    </source>
</evidence>
<dbReference type="AlphaFoldDB" id="A0AAW9SCN8"/>
<evidence type="ECO:0000313" key="2">
    <source>
        <dbReference type="EMBL" id="MEN7549575.1"/>
    </source>
</evidence>
<protein>
    <submittedName>
        <fullName evidence="2">SDR family oxidoreductase</fullName>
        <ecNumber evidence="2">1.6.5.2</ecNumber>
    </submittedName>
</protein>
<name>A0AAW9SCN8_9BACT</name>
<evidence type="ECO:0000313" key="3">
    <source>
        <dbReference type="Proteomes" id="UP001403385"/>
    </source>
</evidence>
<dbReference type="Pfam" id="PF05368">
    <property type="entry name" value="NmrA"/>
    <property type="match status" value="1"/>
</dbReference>
<accession>A0AAW9SCN8</accession>
<dbReference type="SUPFAM" id="SSF51735">
    <property type="entry name" value="NAD(P)-binding Rossmann-fold domains"/>
    <property type="match status" value="1"/>
</dbReference>
<dbReference type="InterPro" id="IPR008030">
    <property type="entry name" value="NmrA-like"/>
</dbReference>